<evidence type="ECO:0000313" key="6">
    <source>
        <dbReference type="Proteomes" id="UP001595906"/>
    </source>
</evidence>
<evidence type="ECO:0000313" key="5">
    <source>
        <dbReference type="EMBL" id="MFC4230288.1"/>
    </source>
</evidence>
<keyword evidence="3 5" id="KW-0067">ATP-binding</keyword>
<keyword evidence="6" id="KW-1185">Reference proteome</keyword>
<evidence type="ECO:0000259" key="4">
    <source>
        <dbReference type="PROSITE" id="PS50893"/>
    </source>
</evidence>
<dbReference type="PANTHER" id="PTHR42781">
    <property type="entry name" value="SPERMIDINE/PUTRESCINE IMPORT ATP-BINDING PROTEIN POTA"/>
    <property type="match status" value="1"/>
</dbReference>
<keyword evidence="1" id="KW-0813">Transport</keyword>
<dbReference type="SMART" id="SM00382">
    <property type="entry name" value="AAA"/>
    <property type="match status" value="1"/>
</dbReference>
<dbReference type="PROSITE" id="PS00211">
    <property type="entry name" value="ABC_TRANSPORTER_1"/>
    <property type="match status" value="1"/>
</dbReference>
<reference evidence="6" key="1">
    <citation type="journal article" date="2019" name="Int. J. Syst. Evol. Microbiol.">
        <title>The Global Catalogue of Microorganisms (GCM) 10K type strain sequencing project: providing services to taxonomists for standard genome sequencing and annotation.</title>
        <authorList>
            <consortium name="The Broad Institute Genomics Platform"/>
            <consortium name="The Broad Institute Genome Sequencing Center for Infectious Disease"/>
            <person name="Wu L."/>
            <person name="Ma J."/>
        </authorList>
    </citation>
    <scope>NUCLEOTIDE SEQUENCE [LARGE SCALE GENOMIC DNA]</scope>
    <source>
        <strain evidence="6">CECT 8010</strain>
    </source>
</reference>
<dbReference type="GO" id="GO:0005524">
    <property type="term" value="F:ATP binding"/>
    <property type="evidence" value="ECO:0007669"/>
    <property type="project" value="UniProtKB-KW"/>
</dbReference>
<dbReference type="EMBL" id="JBHSDC010000001">
    <property type="protein sequence ID" value="MFC4230288.1"/>
    <property type="molecule type" value="Genomic_DNA"/>
</dbReference>
<dbReference type="InterPro" id="IPR050093">
    <property type="entry name" value="ABC_SmlMolc_Importer"/>
</dbReference>
<proteinExistence type="predicted"/>
<dbReference type="InterPro" id="IPR027417">
    <property type="entry name" value="P-loop_NTPase"/>
</dbReference>
<evidence type="ECO:0000256" key="1">
    <source>
        <dbReference type="ARBA" id="ARBA00022448"/>
    </source>
</evidence>
<evidence type="ECO:0000256" key="3">
    <source>
        <dbReference type="ARBA" id="ARBA00022840"/>
    </source>
</evidence>
<dbReference type="Proteomes" id="UP001595906">
    <property type="component" value="Unassembled WGS sequence"/>
</dbReference>
<dbReference type="PROSITE" id="PS50893">
    <property type="entry name" value="ABC_TRANSPORTER_2"/>
    <property type="match status" value="1"/>
</dbReference>
<protein>
    <submittedName>
        <fullName evidence="5">ABC transporter ATP-binding protein</fullName>
    </submittedName>
</protein>
<organism evidence="5 6">
    <name type="scientific">Parasediminibacterium paludis</name>
    <dbReference type="NCBI Taxonomy" id="908966"/>
    <lineage>
        <taxon>Bacteria</taxon>
        <taxon>Pseudomonadati</taxon>
        <taxon>Bacteroidota</taxon>
        <taxon>Chitinophagia</taxon>
        <taxon>Chitinophagales</taxon>
        <taxon>Chitinophagaceae</taxon>
        <taxon>Parasediminibacterium</taxon>
    </lineage>
</organism>
<dbReference type="Gene3D" id="3.40.50.300">
    <property type="entry name" value="P-loop containing nucleotide triphosphate hydrolases"/>
    <property type="match status" value="1"/>
</dbReference>
<keyword evidence="2" id="KW-0547">Nucleotide-binding</keyword>
<dbReference type="Pfam" id="PF00005">
    <property type="entry name" value="ABC_tran"/>
    <property type="match status" value="1"/>
</dbReference>
<name>A0ABV8PSZ8_9BACT</name>
<dbReference type="SUPFAM" id="SSF52540">
    <property type="entry name" value="P-loop containing nucleoside triphosphate hydrolases"/>
    <property type="match status" value="1"/>
</dbReference>
<gene>
    <name evidence="5" type="ORF">ACFOW1_00195</name>
</gene>
<accession>A0ABV8PSZ8</accession>
<dbReference type="InterPro" id="IPR003593">
    <property type="entry name" value="AAA+_ATPase"/>
</dbReference>
<comment type="caution">
    <text evidence="5">The sequence shown here is derived from an EMBL/GenBank/DDBJ whole genome shotgun (WGS) entry which is preliminary data.</text>
</comment>
<dbReference type="InterPro" id="IPR003439">
    <property type="entry name" value="ABC_transporter-like_ATP-bd"/>
</dbReference>
<dbReference type="PANTHER" id="PTHR42781:SF4">
    <property type="entry name" value="SPERMIDINE_PUTRESCINE IMPORT ATP-BINDING PROTEIN POTA"/>
    <property type="match status" value="1"/>
</dbReference>
<dbReference type="InterPro" id="IPR017871">
    <property type="entry name" value="ABC_transporter-like_CS"/>
</dbReference>
<feature type="domain" description="ABC transporter" evidence="4">
    <location>
        <begin position="4"/>
        <end position="237"/>
    </location>
</feature>
<dbReference type="RefSeq" id="WP_379011363.1">
    <property type="nucleotide sequence ID" value="NZ_JBHSDC010000001.1"/>
</dbReference>
<evidence type="ECO:0000256" key="2">
    <source>
        <dbReference type="ARBA" id="ARBA00022741"/>
    </source>
</evidence>
<sequence>MSLLRVIDISKKNKKGFELEKTNFTQAIGQKIAIAGETGSGKSTLLKIIAGLEQPDSGTILFEGKKVMGPLYELIPGHPGIAYLSQQFELPNFLTVEQVLIYANPLWDEEAEKDEKAKALYKMCRIDHLLKRRTDELSGGEKQRVALAKLIISAPRLLLLDEPFSNLDMIHKNILKDVIKDLSEQLNLSCIIISHDPLDTLSWADDIIVMRNGLVIQHDTPYHIYTKPVDAYTAGLFGKYNTISKKLATSLATILEDNGIASNTFLRPEHFIITNSNEPSFKGEATAIRYFGSYQEVDVLVFGESITIKTNIVNAKTGDFLNITYR</sequence>